<comment type="subcellular location">
    <subcellularLocation>
        <location evidence="1">Cell membrane</location>
        <topology evidence="1">Multi-pass membrane protein</topology>
    </subcellularLocation>
</comment>
<dbReference type="InterPro" id="IPR051258">
    <property type="entry name" value="Diverse_Substrate_Transporter"/>
</dbReference>
<feature type="transmembrane region" description="Helical" evidence="6">
    <location>
        <begin position="121"/>
        <end position="139"/>
    </location>
</feature>
<evidence type="ECO:0000256" key="5">
    <source>
        <dbReference type="ARBA" id="ARBA00023136"/>
    </source>
</evidence>
<dbReference type="Pfam" id="PF00892">
    <property type="entry name" value="EamA"/>
    <property type="match status" value="1"/>
</dbReference>
<keyword evidence="2" id="KW-1003">Cell membrane</keyword>
<proteinExistence type="predicted"/>
<feature type="transmembrane region" description="Helical" evidence="6">
    <location>
        <begin position="180"/>
        <end position="202"/>
    </location>
</feature>
<dbReference type="GO" id="GO:0005886">
    <property type="term" value="C:plasma membrane"/>
    <property type="evidence" value="ECO:0007669"/>
    <property type="project" value="UniProtKB-SubCell"/>
</dbReference>
<reference evidence="8 9" key="1">
    <citation type="submission" date="2018-05" db="EMBL/GenBank/DDBJ databases">
        <title>Genomic Encyclopedia of Type Strains, Phase IV (KMG-IV): sequencing the most valuable type-strain genomes for metagenomic binning, comparative biology and taxonomic classification.</title>
        <authorList>
            <person name="Goeker M."/>
        </authorList>
    </citation>
    <scope>NUCLEOTIDE SEQUENCE [LARGE SCALE GENOMIC DNA]</scope>
    <source>
        <strain evidence="8 9">DSM 29661</strain>
    </source>
</reference>
<evidence type="ECO:0000256" key="4">
    <source>
        <dbReference type="ARBA" id="ARBA00022989"/>
    </source>
</evidence>
<dbReference type="InterPro" id="IPR037185">
    <property type="entry name" value="EmrE-like"/>
</dbReference>
<evidence type="ECO:0000256" key="6">
    <source>
        <dbReference type="SAM" id="Phobius"/>
    </source>
</evidence>
<feature type="transmembrane region" description="Helical" evidence="6">
    <location>
        <begin position="151"/>
        <end position="168"/>
    </location>
</feature>
<accession>A0A318L454</accession>
<feature type="domain" description="EamA" evidence="7">
    <location>
        <begin position="151"/>
        <end position="280"/>
    </location>
</feature>
<feature type="transmembrane region" description="Helical" evidence="6">
    <location>
        <begin position="68"/>
        <end position="89"/>
    </location>
</feature>
<feature type="transmembrane region" description="Helical" evidence="6">
    <location>
        <begin position="9"/>
        <end position="29"/>
    </location>
</feature>
<protein>
    <submittedName>
        <fullName evidence="8">Threonine/homoserine efflux transporter RhtA</fullName>
    </submittedName>
</protein>
<dbReference type="RefSeq" id="WP_211309288.1">
    <property type="nucleotide sequence ID" value="NZ_QJKI01000004.1"/>
</dbReference>
<dbReference type="PANTHER" id="PTHR42920:SF5">
    <property type="entry name" value="EAMA DOMAIN-CONTAINING PROTEIN"/>
    <property type="match status" value="1"/>
</dbReference>
<evidence type="ECO:0000313" key="9">
    <source>
        <dbReference type="Proteomes" id="UP000247555"/>
    </source>
</evidence>
<evidence type="ECO:0000256" key="3">
    <source>
        <dbReference type="ARBA" id="ARBA00022692"/>
    </source>
</evidence>
<sequence>MSATHSPRAWLALHFTVLLFGCAGLFGHALPVSPWVLVFGRTLFAALSLALCLLALRRPLRPRTGEGGRLALAAGACLALHWVTFFQAIQVGGVAAGLLGFAAFPAAVVALDSLGQRRWPAWRDVAMVGLVSVGLVLVTPLSAEGAAVREGVLWGVLSALLFAVLALLNRRSASGDPLRLAGLQNAAAALWLLPMAVGQLPALSLRDWLGLAVLGVVFTALAHALFLFSLRVLPAQRVAVVTALEPVYGMAFAWLLFAQAPDARMWLGGAVIVLATLWASLGKASKH</sequence>
<feature type="transmembrane region" description="Helical" evidence="6">
    <location>
        <begin position="238"/>
        <end position="257"/>
    </location>
</feature>
<feature type="transmembrane region" description="Helical" evidence="6">
    <location>
        <begin position="35"/>
        <end position="56"/>
    </location>
</feature>
<dbReference type="Proteomes" id="UP000247555">
    <property type="component" value="Unassembled WGS sequence"/>
</dbReference>
<dbReference type="InterPro" id="IPR000620">
    <property type="entry name" value="EamA_dom"/>
</dbReference>
<keyword evidence="4 6" id="KW-1133">Transmembrane helix</keyword>
<feature type="transmembrane region" description="Helical" evidence="6">
    <location>
        <begin position="208"/>
        <end position="226"/>
    </location>
</feature>
<keyword evidence="3 6" id="KW-0812">Transmembrane</keyword>
<evidence type="ECO:0000256" key="1">
    <source>
        <dbReference type="ARBA" id="ARBA00004651"/>
    </source>
</evidence>
<organism evidence="8 9">
    <name type="scientific">Rivihabitans pingtungensis</name>
    <dbReference type="NCBI Taxonomy" id="1054498"/>
    <lineage>
        <taxon>Bacteria</taxon>
        <taxon>Pseudomonadati</taxon>
        <taxon>Pseudomonadota</taxon>
        <taxon>Betaproteobacteria</taxon>
        <taxon>Neisseriales</taxon>
        <taxon>Aquaspirillaceae</taxon>
        <taxon>Rivihabitans</taxon>
    </lineage>
</organism>
<keyword evidence="5 6" id="KW-0472">Membrane</keyword>
<evidence type="ECO:0000256" key="2">
    <source>
        <dbReference type="ARBA" id="ARBA00022475"/>
    </source>
</evidence>
<name>A0A318L454_9NEIS</name>
<dbReference type="EMBL" id="QJKI01000004">
    <property type="protein sequence ID" value="PXX80233.1"/>
    <property type="molecule type" value="Genomic_DNA"/>
</dbReference>
<dbReference type="PANTHER" id="PTHR42920">
    <property type="entry name" value="OS03G0707200 PROTEIN-RELATED"/>
    <property type="match status" value="1"/>
</dbReference>
<keyword evidence="9" id="KW-1185">Reference proteome</keyword>
<evidence type="ECO:0000313" key="8">
    <source>
        <dbReference type="EMBL" id="PXX80233.1"/>
    </source>
</evidence>
<gene>
    <name evidence="8" type="ORF">DFR34_1044</name>
</gene>
<comment type="caution">
    <text evidence="8">The sequence shown here is derived from an EMBL/GenBank/DDBJ whole genome shotgun (WGS) entry which is preliminary data.</text>
</comment>
<dbReference type="SUPFAM" id="SSF103481">
    <property type="entry name" value="Multidrug resistance efflux transporter EmrE"/>
    <property type="match status" value="2"/>
</dbReference>
<evidence type="ECO:0000259" key="7">
    <source>
        <dbReference type="Pfam" id="PF00892"/>
    </source>
</evidence>
<feature type="transmembrane region" description="Helical" evidence="6">
    <location>
        <begin position="95"/>
        <end position="114"/>
    </location>
</feature>
<feature type="transmembrane region" description="Helical" evidence="6">
    <location>
        <begin position="263"/>
        <end position="281"/>
    </location>
</feature>
<dbReference type="AlphaFoldDB" id="A0A318L454"/>